<dbReference type="OrthoDB" id="8062037at2759"/>
<accession>M2WVA0</accession>
<keyword evidence="1" id="KW-0863">Zinc-finger</keyword>
<feature type="domain" description="RING-type" evidence="3">
    <location>
        <begin position="182"/>
        <end position="223"/>
    </location>
</feature>
<dbReference type="GeneID" id="17086771"/>
<dbReference type="GO" id="GO:0016567">
    <property type="term" value="P:protein ubiquitination"/>
    <property type="evidence" value="ECO:0007669"/>
    <property type="project" value="InterPro"/>
</dbReference>
<dbReference type="PANTHER" id="PTHR15302">
    <property type="entry name" value="E3 UBIQUITIN-PROTEIN LIGASE RNF103"/>
    <property type="match status" value="1"/>
</dbReference>
<evidence type="ECO:0000259" key="3">
    <source>
        <dbReference type="PROSITE" id="PS50089"/>
    </source>
</evidence>
<keyword evidence="2" id="KW-0812">Transmembrane</keyword>
<keyword evidence="2" id="KW-1133">Transmembrane helix</keyword>
<dbReference type="KEGG" id="gsl:Gasu_45540"/>
<evidence type="ECO:0000256" key="1">
    <source>
        <dbReference type="PROSITE-ProRule" id="PRU00175"/>
    </source>
</evidence>
<dbReference type="EMBL" id="KB454526">
    <property type="protein sequence ID" value="EME27890.1"/>
    <property type="molecule type" value="Genomic_DNA"/>
</dbReference>
<feature type="transmembrane region" description="Helical" evidence="2">
    <location>
        <begin position="12"/>
        <end position="35"/>
    </location>
</feature>
<dbReference type="SMART" id="SM00184">
    <property type="entry name" value="RING"/>
    <property type="match status" value="1"/>
</dbReference>
<dbReference type="GO" id="GO:0005783">
    <property type="term" value="C:endoplasmic reticulum"/>
    <property type="evidence" value="ECO:0007669"/>
    <property type="project" value="TreeGrafter"/>
</dbReference>
<dbReference type="Pfam" id="PF13639">
    <property type="entry name" value="zf-RING_2"/>
    <property type="match status" value="1"/>
</dbReference>
<evidence type="ECO:0000313" key="4">
    <source>
        <dbReference type="EMBL" id="EME27890.1"/>
    </source>
</evidence>
<protein>
    <submittedName>
        <fullName evidence="4">Ubiquitin-protein ligase/ zinc ion binding protein</fullName>
    </submittedName>
</protein>
<keyword evidence="2" id="KW-0472">Membrane</keyword>
<sequence length="314" mass="34904">MDGLGMTTGLRIEVLIAFAVAVGFFIIVGLSTGLYNHVQRRRGRPGLFAYSPTVRPYRPNRRNQRPKGLREAEIQVLCPEIEYRGAENEPLLVSTKNSEINKTGSDKEGNVVITIPSEVARTVHSSSSSGAPYSALSWETVKESIPFMYAKSKGESDYIDGEKLPDTKEFFLGKHLIPDEVCAVCLDTVELGAYLRLLPCGHAFHSSCISHWLASANRCPLCNEPPLKRTPASGEQVTSGYHPVNRTVISSSTESNHLEDVSSSNETIDVNTLCQTSQQAFEDIKLSLARRFLERQKKERESREVETEPYKQLA</sequence>
<dbReference type="Gramene" id="EME27890">
    <property type="protein sequence ID" value="EME27890"/>
    <property type="gene ID" value="Gasu_45540"/>
</dbReference>
<gene>
    <name evidence="4" type="ORF">Gasu_45540</name>
</gene>
<dbReference type="InterPro" id="IPR013083">
    <property type="entry name" value="Znf_RING/FYVE/PHD"/>
</dbReference>
<dbReference type="PANTHER" id="PTHR15302:SF0">
    <property type="entry name" value="E3 UBIQUITIN-PROTEIN LIGASE RNF103"/>
    <property type="match status" value="1"/>
</dbReference>
<dbReference type="GO" id="GO:0008270">
    <property type="term" value="F:zinc ion binding"/>
    <property type="evidence" value="ECO:0007669"/>
    <property type="project" value="UniProtKB-KW"/>
</dbReference>
<keyword evidence="1" id="KW-0862">Zinc</keyword>
<dbReference type="GO" id="GO:0004842">
    <property type="term" value="F:ubiquitin-protein transferase activity"/>
    <property type="evidence" value="ECO:0007669"/>
    <property type="project" value="InterPro"/>
</dbReference>
<keyword evidence="5" id="KW-1185">Reference proteome</keyword>
<dbReference type="eggNOG" id="KOG0800">
    <property type="taxonomic scope" value="Eukaryota"/>
</dbReference>
<dbReference type="RefSeq" id="XP_005704410.1">
    <property type="nucleotide sequence ID" value="XM_005704353.1"/>
</dbReference>
<dbReference type="Gene3D" id="3.30.40.10">
    <property type="entry name" value="Zinc/RING finger domain, C3HC4 (zinc finger)"/>
    <property type="match status" value="1"/>
</dbReference>
<dbReference type="Proteomes" id="UP000030680">
    <property type="component" value="Unassembled WGS sequence"/>
</dbReference>
<dbReference type="CDD" id="cd16454">
    <property type="entry name" value="RING-H2_PA-TM-RING"/>
    <property type="match status" value="1"/>
</dbReference>
<dbReference type="SUPFAM" id="SSF57850">
    <property type="entry name" value="RING/U-box"/>
    <property type="match status" value="1"/>
</dbReference>
<dbReference type="AlphaFoldDB" id="M2WVA0"/>
<reference evidence="5" key="1">
    <citation type="journal article" date="2013" name="Science">
        <title>Gene transfer from bacteria and archaea facilitated evolution of an extremophilic eukaryote.</title>
        <authorList>
            <person name="Schonknecht G."/>
            <person name="Chen W.H."/>
            <person name="Ternes C.M."/>
            <person name="Barbier G.G."/>
            <person name="Shrestha R.P."/>
            <person name="Stanke M."/>
            <person name="Brautigam A."/>
            <person name="Baker B.J."/>
            <person name="Banfield J.F."/>
            <person name="Garavito R.M."/>
            <person name="Carr K."/>
            <person name="Wilkerson C."/>
            <person name="Rensing S.A."/>
            <person name="Gagneul D."/>
            <person name="Dickenson N.E."/>
            <person name="Oesterhelt C."/>
            <person name="Lercher M.J."/>
            <person name="Weber A.P."/>
        </authorList>
    </citation>
    <scope>NUCLEOTIDE SEQUENCE [LARGE SCALE GENOMIC DNA]</scope>
    <source>
        <strain evidence="5">074W</strain>
    </source>
</reference>
<keyword evidence="4" id="KW-0436">Ligase</keyword>
<name>M2WVA0_GALSU</name>
<organism evidence="4 5">
    <name type="scientific">Galdieria sulphuraria</name>
    <name type="common">Red alga</name>
    <dbReference type="NCBI Taxonomy" id="130081"/>
    <lineage>
        <taxon>Eukaryota</taxon>
        <taxon>Rhodophyta</taxon>
        <taxon>Bangiophyceae</taxon>
        <taxon>Galdieriales</taxon>
        <taxon>Galdieriaceae</taxon>
        <taxon>Galdieria</taxon>
    </lineage>
</organism>
<evidence type="ECO:0000313" key="5">
    <source>
        <dbReference type="Proteomes" id="UP000030680"/>
    </source>
</evidence>
<dbReference type="InterPro" id="IPR001841">
    <property type="entry name" value="Znf_RING"/>
</dbReference>
<dbReference type="GO" id="GO:0016874">
    <property type="term" value="F:ligase activity"/>
    <property type="evidence" value="ECO:0007669"/>
    <property type="project" value="UniProtKB-KW"/>
</dbReference>
<dbReference type="InterPro" id="IPR042494">
    <property type="entry name" value="RNF103"/>
</dbReference>
<proteinExistence type="predicted"/>
<keyword evidence="1" id="KW-0479">Metal-binding</keyword>
<evidence type="ECO:0000256" key="2">
    <source>
        <dbReference type="SAM" id="Phobius"/>
    </source>
</evidence>
<dbReference type="PROSITE" id="PS50089">
    <property type="entry name" value="ZF_RING_2"/>
    <property type="match status" value="1"/>
</dbReference>
<dbReference type="GO" id="GO:0036503">
    <property type="term" value="P:ERAD pathway"/>
    <property type="evidence" value="ECO:0007669"/>
    <property type="project" value="TreeGrafter"/>
</dbReference>